<accession>A0A1A9F009</accession>
<proteinExistence type="predicted"/>
<dbReference type="EMBL" id="CP015839">
    <property type="protein sequence ID" value="ANG63526.1"/>
    <property type="molecule type" value="Genomic_DNA"/>
</dbReference>
<dbReference type="OrthoDB" id="6088098at2"/>
<dbReference type="AlphaFoldDB" id="A0A1A9F009"/>
<sequence>MKGLLPFLLLAGAWGLSSQTLAASEQAIRDCQASSMNPLVVSACIKKLTSKAGRLKDIQCRKDLECWGKQNEARAQRNCAPGFSRAAQWDANWWKLWDEQEMTHVRWRSRGEGTLEYYVDSGGMRLICGFDPELPQRVQVQYGPAVGNQGLKL</sequence>
<reference evidence="2 3" key="2">
    <citation type="journal article" date="2018" name="Int. J. Syst. Evol. Microbiol.">
        <title>Marinobacterium aestuarii sp. nov., a benzene-degrading marine bacterium isolated from estuary sediment.</title>
        <authorList>
            <person name="Bae S.S."/>
            <person name="Jung J."/>
            <person name="Chung D."/>
            <person name="Baek K."/>
        </authorList>
    </citation>
    <scope>NUCLEOTIDE SEQUENCE [LARGE SCALE GENOMIC DNA]</scope>
    <source>
        <strain evidence="2 3">ST58-10</strain>
    </source>
</reference>
<dbReference type="Proteomes" id="UP000078070">
    <property type="component" value="Chromosome"/>
</dbReference>
<protein>
    <recommendedName>
        <fullName evidence="4">Lysozyme inhibitor LprI N-terminal domain-containing protein</fullName>
    </recommendedName>
</protein>
<evidence type="ECO:0000313" key="2">
    <source>
        <dbReference type="EMBL" id="ANG63526.1"/>
    </source>
</evidence>
<evidence type="ECO:0000256" key="1">
    <source>
        <dbReference type="SAM" id="SignalP"/>
    </source>
</evidence>
<keyword evidence="3" id="KW-1185">Reference proteome</keyword>
<evidence type="ECO:0000313" key="3">
    <source>
        <dbReference type="Proteomes" id="UP000078070"/>
    </source>
</evidence>
<dbReference type="KEGG" id="mars:A8C75_14295"/>
<feature type="signal peptide" evidence="1">
    <location>
        <begin position="1"/>
        <end position="22"/>
    </location>
</feature>
<reference evidence="3" key="1">
    <citation type="submission" date="2016-05" db="EMBL/GenBank/DDBJ databases">
        <authorList>
            <person name="Baek K."/>
            <person name="Yang S.-J."/>
        </authorList>
    </citation>
    <scope>NUCLEOTIDE SEQUENCE [LARGE SCALE GENOMIC DNA]</scope>
    <source>
        <strain evidence="3">ST58-10</strain>
    </source>
</reference>
<name>A0A1A9F009_9GAMM</name>
<keyword evidence="1" id="KW-0732">Signal</keyword>
<feature type="chain" id="PRO_5008386573" description="Lysozyme inhibitor LprI N-terminal domain-containing protein" evidence="1">
    <location>
        <begin position="23"/>
        <end position="153"/>
    </location>
</feature>
<organism evidence="2 3">
    <name type="scientific">Marinobacterium aestuarii</name>
    <dbReference type="NCBI Taxonomy" id="1821621"/>
    <lineage>
        <taxon>Bacteria</taxon>
        <taxon>Pseudomonadati</taxon>
        <taxon>Pseudomonadota</taxon>
        <taxon>Gammaproteobacteria</taxon>
        <taxon>Oceanospirillales</taxon>
        <taxon>Oceanospirillaceae</taxon>
        <taxon>Marinobacterium</taxon>
    </lineage>
</organism>
<evidence type="ECO:0008006" key="4">
    <source>
        <dbReference type="Google" id="ProtNLM"/>
    </source>
</evidence>
<dbReference type="RefSeq" id="WP_067383691.1">
    <property type="nucleotide sequence ID" value="NZ_CP015839.1"/>
</dbReference>
<gene>
    <name evidence="2" type="ORF">A8C75_14295</name>
</gene>